<organism evidence="1 2">
    <name type="scientific">Araneus ventricosus</name>
    <name type="common">Orbweaver spider</name>
    <name type="synonym">Epeira ventricosa</name>
    <dbReference type="NCBI Taxonomy" id="182803"/>
    <lineage>
        <taxon>Eukaryota</taxon>
        <taxon>Metazoa</taxon>
        <taxon>Ecdysozoa</taxon>
        <taxon>Arthropoda</taxon>
        <taxon>Chelicerata</taxon>
        <taxon>Arachnida</taxon>
        <taxon>Araneae</taxon>
        <taxon>Araneomorphae</taxon>
        <taxon>Entelegynae</taxon>
        <taxon>Araneoidea</taxon>
        <taxon>Araneidae</taxon>
        <taxon>Araneus</taxon>
    </lineage>
</organism>
<dbReference type="AlphaFoldDB" id="A0A4Y2JFE8"/>
<dbReference type="OrthoDB" id="9979538at2759"/>
<accession>A0A4Y2JFE8</accession>
<comment type="caution">
    <text evidence="1">The sequence shown here is derived from an EMBL/GenBank/DDBJ whole genome shotgun (WGS) entry which is preliminary data.</text>
</comment>
<reference evidence="1 2" key="1">
    <citation type="journal article" date="2019" name="Sci. Rep.">
        <title>Orb-weaving spider Araneus ventricosus genome elucidates the spidroin gene catalogue.</title>
        <authorList>
            <person name="Kono N."/>
            <person name="Nakamura H."/>
            <person name="Ohtoshi R."/>
            <person name="Moran D.A.P."/>
            <person name="Shinohara A."/>
            <person name="Yoshida Y."/>
            <person name="Fujiwara M."/>
            <person name="Mori M."/>
            <person name="Tomita M."/>
            <person name="Arakawa K."/>
        </authorList>
    </citation>
    <scope>NUCLEOTIDE SEQUENCE [LARGE SCALE GENOMIC DNA]</scope>
</reference>
<proteinExistence type="predicted"/>
<sequence>MIRGTLDFFPLKNDSNSKRKRVLRRHTETFYTNQASNKHLAGNGFVIRQHVIVTRSRLLVKLFYRNGESTTIALRNFRTEEELKAHKSTIY</sequence>
<name>A0A4Y2JFE8_ARAVE</name>
<keyword evidence="2" id="KW-1185">Reference proteome</keyword>
<protein>
    <recommendedName>
        <fullName evidence="3">DUF4817 domain-containing protein</fullName>
    </recommendedName>
</protein>
<gene>
    <name evidence="1" type="ORF">AVEN_139608_1</name>
</gene>
<dbReference type="Proteomes" id="UP000499080">
    <property type="component" value="Unassembled WGS sequence"/>
</dbReference>
<evidence type="ECO:0000313" key="1">
    <source>
        <dbReference type="EMBL" id="GBM88654.1"/>
    </source>
</evidence>
<evidence type="ECO:0008006" key="3">
    <source>
        <dbReference type="Google" id="ProtNLM"/>
    </source>
</evidence>
<evidence type="ECO:0000313" key="2">
    <source>
        <dbReference type="Proteomes" id="UP000499080"/>
    </source>
</evidence>
<dbReference type="EMBL" id="BGPR01003481">
    <property type="protein sequence ID" value="GBM88654.1"/>
    <property type="molecule type" value="Genomic_DNA"/>
</dbReference>